<evidence type="ECO:0000313" key="3">
    <source>
        <dbReference type="Proteomes" id="UP000308037"/>
    </source>
</evidence>
<name>A0A4U5JPK7_9EURY</name>
<dbReference type="EMBL" id="QKNX01000001">
    <property type="protein sequence ID" value="TKR28149.1"/>
    <property type="molecule type" value="Genomic_DNA"/>
</dbReference>
<dbReference type="RefSeq" id="WP_137275448.1">
    <property type="nucleotide sequence ID" value="NZ_QKNX01000001.1"/>
</dbReference>
<dbReference type="Pfam" id="PF05742">
    <property type="entry name" value="TANGO2"/>
    <property type="match status" value="1"/>
</dbReference>
<gene>
    <name evidence="2" type="ORF">DM868_03460</name>
</gene>
<dbReference type="PANTHER" id="PTHR17985:SF8">
    <property type="entry name" value="TRANSPORT AND GOLGI ORGANIZATION PROTEIN 2 HOMOLOG"/>
    <property type="match status" value="1"/>
</dbReference>
<dbReference type="Proteomes" id="UP000308037">
    <property type="component" value="Unassembled WGS sequence"/>
</dbReference>
<feature type="region of interest" description="Disordered" evidence="1">
    <location>
        <begin position="22"/>
        <end position="47"/>
    </location>
</feature>
<protein>
    <submittedName>
        <fullName evidence="2">NRDE family protein</fullName>
    </submittedName>
</protein>
<feature type="compositionally biased region" description="Basic and acidic residues" evidence="1">
    <location>
        <begin position="170"/>
        <end position="180"/>
    </location>
</feature>
<keyword evidence="3" id="KW-1185">Reference proteome</keyword>
<evidence type="ECO:0000313" key="2">
    <source>
        <dbReference type="EMBL" id="TKR28149.1"/>
    </source>
</evidence>
<organism evidence="2 3">
    <name type="scientific">Natronomonas salsuginis</name>
    <dbReference type="NCBI Taxonomy" id="2217661"/>
    <lineage>
        <taxon>Archaea</taxon>
        <taxon>Methanobacteriati</taxon>
        <taxon>Methanobacteriota</taxon>
        <taxon>Stenosarchaea group</taxon>
        <taxon>Halobacteria</taxon>
        <taxon>Halobacteriales</taxon>
        <taxon>Natronomonadaceae</taxon>
        <taxon>Natronomonas</taxon>
    </lineage>
</organism>
<feature type="region of interest" description="Disordered" evidence="1">
    <location>
        <begin position="164"/>
        <end position="184"/>
    </location>
</feature>
<dbReference type="AlphaFoldDB" id="A0A4U5JPK7"/>
<dbReference type="PANTHER" id="PTHR17985">
    <property type="entry name" value="SER/THR-RICH PROTEIN T10 IN DGCR REGION"/>
    <property type="match status" value="1"/>
</dbReference>
<dbReference type="OrthoDB" id="312503at2157"/>
<reference evidence="2 3" key="1">
    <citation type="submission" date="2019-04" db="EMBL/GenBank/DDBJ databases">
        <title>Natronomonas sp. F20-122 a newhaloarchaeon isolated from a saline saltern of Isla Bacuta, Huelva, Spain.</title>
        <authorList>
            <person name="Duran-Viseras A."/>
            <person name="Sanchez-Porro C."/>
            <person name="Ventosa A."/>
        </authorList>
    </citation>
    <scope>NUCLEOTIDE SEQUENCE [LARGE SCALE GENOMIC DNA]</scope>
    <source>
        <strain evidence="2 3">F20-122</strain>
    </source>
</reference>
<dbReference type="InterPro" id="IPR008551">
    <property type="entry name" value="TANGO2"/>
</dbReference>
<comment type="caution">
    <text evidence="2">The sequence shown here is derived from an EMBL/GenBank/DDBJ whole genome shotgun (WGS) entry which is preliminary data.</text>
</comment>
<dbReference type="Gene3D" id="3.60.60.10">
    <property type="entry name" value="Penicillin V Acylase, Chain A"/>
    <property type="match status" value="1"/>
</dbReference>
<proteinExistence type="predicted"/>
<evidence type="ECO:0000256" key="1">
    <source>
        <dbReference type="SAM" id="MobiDB-lite"/>
    </source>
</evidence>
<feature type="compositionally biased region" description="Basic and acidic residues" evidence="1">
    <location>
        <begin position="34"/>
        <end position="47"/>
    </location>
</feature>
<sequence>MCTLIVAWRVFDDAPVCVAANRDEATDRPSSPPRVREGDRPVLAPRDERAGGTWIGYNAEGVLAAVTNRWVPGDGERSRGLLVDDALGAQSAEEAINRIEAELEAREYAPFHLLVADEERCLLVAHDSEGDGTHRLSPGVHVVVNVGFDGEWFVPELRPEVGRQQAANAERVDEELRPRPGETAAEWTERAGSILGDHDYGVCIHGDGFGTRSSSLLRLGNDRVFEYADGPPCETPFRRVEERV</sequence>
<accession>A0A4U5JPK7</accession>